<gene>
    <name evidence="4" type="ORF">C7999DRAFT_18542</name>
</gene>
<dbReference type="InterPro" id="IPR002110">
    <property type="entry name" value="Ankyrin_rpt"/>
</dbReference>
<dbReference type="Proteomes" id="UP001303647">
    <property type="component" value="Unassembled WGS sequence"/>
</dbReference>
<dbReference type="PANTHER" id="PTHR24189">
    <property type="entry name" value="MYOTROPHIN"/>
    <property type="match status" value="1"/>
</dbReference>
<dbReference type="PROSITE" id="PS50088">
    <property type="entry name" value="ANK_REPEAT"/>
    <property type="match status" value="2"/>
</dbReference>
<sequence length="172" mass="18229">EMLQILVEAGVPPLARNTKGQSALHVANDLEKLNIVLSAPMFKGVDVNEPDVDSLTPLHHSVGLGEMAVRELLCAGADPTVLTANCLSPLHVAASNGQGDVVGLLLAQYRERNVLETYINLLSDGSAPLHYACRAGSPEAVWTLLYNGADATLADKMGMTPLHVLSKVKPQT</sequence>
<dbReference type="EMBL" id="MU857901">
    <property type="protein sequence ID" value="KAK4243043.1"/>
    <property type="molecule type" value="Genomic_DNA"/>
</dbReference>
<name>A0AAN7CJ31_9PEZI</name>
<dbReference type="Pfam" id="PF12796">
    <property type="entry name" value="Ank_2"/>
    <property type="match status" value="1"/>
</dbReference>
<accession>A0AAN7CJ31</accession>
<feature type="repeat" description="ANK" evidence="3">
    <location>
        <begin position="85"/>
        <end position="117"/>
    </location>
</feature>
<evidence type="ECO:0000313" key="4">
    <source>
        <dbReference type="EMBL" id="KAK4243043.1"/>
    </source>
</evidence>
<dbReference type="SMART" id="SM00248">
    <property type="entry name" value="ANK"/>
    <property type="match status" value="3"/>
</dbReference>
<comment type="caution">
    <text evidence="4">The sequence shown here is derived from an EMBL/GenBank/DDBJ whole genome shotgun (WGS) entry which is preliminary data.</text>
</comment>
<evidence type="ECO:0000256" key="2">
    <source>
        <dbReference type="ARBA" id="ARBA00023043"/>
    </source>
</evidence>
<feature type="repeat" description="ANK" evidence="3">
    <location>
        <begin position="124"/>
        <end position="156"/>
    </location>
</feature>
<evidence type="ECO:0000256" key="1">
    <source>
        <dbReference type="ARBA" id="ARBA00022737"/>
    </source>
</evidence>
<dbReference type="AlphaFoldDB" id="A0AAN7CJ31"/>
<protein>
    <submittedName>
        <fullName evidence="4">Ankyrin repeat-containing domain protein</fullName>
    </submittedName>
</protein>
<dbReference type="InterPro" id="IPR050745">
    <property type="entry name" value="Multifunctional_regulatory"/>
</dbReference>
<dbReference type="PANTHER" id="PTHR24189:SF50">
    <property type="entry name" value="ANKYRIN REPEAT AND SOCS BOX PROTEIN 2"/>
    <property type="match status" value="1"/>
</dbReference>
<keyword evidence="2 3" id="KW-0040">ANK repeat</keyword>
<dbReference type="Gene3D" id="1.25.40.20">
    <property type="entry name" value="Ankyrin repeat-containing domain"/>
    <property type="match status" value="1"/>
</dbReference>
<reference evidence="4" key="2">
    <citation type="submission" date="2023-05" db="EMBL/GenBank/DDBJ databases">
        <authorList>
            <consortium name="Lawrence Berkeley National Laboratory"/>
            <person name="Steindorff A."/>
            <person name="Hensen N."/>
            <person name="Bonometti L."/>
            <person name="Westerberg I."/>
            <person name="Brannstrom I.O."/>
            <person name="Guillou S."/>
            <person name="Cros-Aarteil S."/>
            <person name="Calhoun S."/>
            <person name="Haridas S."/>
            <person name="Kuo A."/>
            <person name="Mondo S."/>
            <person name="Pangilinan J."/>
            <person name="Riley R."/>
            <person name="Labutti K."/>
            <person name="Andreopoulos B."/>
            <person name="Lipzen A."/>
            <person name="Chen C."/>
            <person name="Yanf M."/>
            <person name="Daum C."/>
            <person name="Ng V."/>
            <person name="Clum A."/>
            <person name="Ohm R."/>
            <person name="Martin F."/>
            <person name="Silar P."/>
            <person name="Natvig D."/>
            <person name="Lalanne C."/>
            <person name="Gautier V."/>
            <person name="Ament-Velasquez S.L."/>
            <person name="Kruys A."/>
            <person name="Hutchinson M.I."/>
            <person name="Powell A.J."/>
            <person name="Barry K."/>
            <person name="Miller A.N."/>
            <person name="Grigoriev I.V."/>
            <person name="Debuchy R."/>
            <person name="Gladieux P."/>
            <person name="Thoren M.H."/>
            <person name="Johannesson H."/>
        </authorList>
    </citation>
    <scope>NUCLEOTIDE SEQUENCE</scope>
    <source>
        <strain evidence="4">CBS 359.72</strain>
    </source>
</reference>
<proteinExistence type="predicted"/>
<evidence type="ECO:0000256" key="3">
    <source>
        <dbReference type="PROSITE-ProRule" id="PRU00023"/>
    </source>
</evidence>
<organism evidence="4 5">
    <name type="scientific">Corynascus novoguineensis</name>
    <dbReference type="NCBI Taxonomy" id="1126955"/>
    <lineage>
        <taxon>Eukaryota</taxon>
        <taxon>Fungi</taxon>
        <taxon>Dikarya</taxon>
        <taxon>Ascomycota</taxon>
        <taxon>Pezizomycotina</taxon>
        <taxon>Sordariomycetes</taxon>
        <taxon>Sordariomycetidae</taxon>
        <taxon>Sordariales</taxon>
        <taxon>Chaetomiaceae</taxon>
        <taxon>Corynascus</taxon>
    </lineage>
</organism>
<dbReference type="PROSITE" id="PS50297">
    <property type="entry name" value="ANK_REP_REGION"/>
    <property type="match status" value="1"/>
</dbReference>
<dbReference type="InterPro" id="IPR036770">
    <property type="entry name" value="Ankyrin_rpt-contain_sf"/>
</dbReference>
<keyword evidence="5" id="KW-1185">Reference proteome</keyword>
<keyword evidence="1" id="KW-0677">Repeat</keyword>
<reference evidence="4" key="1">
    <citation type="journal article" date="2023" name="Mol. Phylogenet. Evol.">
        <title>Genome-scale phylogeny and comparative genomics of the fungal order Sordariales.</title>
        <authorList>
            <person name="Hensen N."/>
            <person name="Bonometti L."/>
            <person name="Westerberg I."/>
            <person name="Brannstrom I.O."/>
            <person name="Guillou S."/>
            <person name="Cros-Aarteil S."/>
            <person name="Calhoun S."/>
            <person name="Haridas S."/>
            <person name="Kuo A."/>
            <person name="Mondo S."/>
            <person name="Pangilinan J."/>
            <person name="Riley R."/>
            <person name="LaButti K."/>
            <person name="Andreopoulos B."/>
            <person name="Lipzen A."/>
            <person name="Chen C."/>
            <person name="Yan M."/>
            <person name="Daum C."/>
            <person name="Ng V."/>
            <person name="Clum A."/>
            <person name="Steindorff A."/>
            <person name="Ohm R.A."/>
            <person name="Martin F."/>
            <person name="Silar P."/>
            <person name="Natvig D.O."/>
            <person name="Lalanne C."/>
            <person name="Gautier V."/>
            <person name="Ament-Velasquez S.L."/>
            <person name="Kruys A."/>
            <person name="Hutchinson M.I."/>
            <person name="Powell A.J."/>
            <person name="Barry K."/>
            <person name="Miller A.N."/>
            <person name="Grigoriev I.V."/>
            <person name="Debuchy R."/>
            <person name="Gladieux P."/>
            <person name="Hiltunen Thoren M."/>
            <person name="Johannesson H."/>
        </authorList>
    </citation>
    <scope>NUCLEOTIDE SEQUENCE</scope>
    <source>
        <strain evidence="4">CBS 359.72</strain>
    </source>
</reference>
<evidence type="ECO:0000313" key="5">
    <source>
        <dbReference type="Proteomes" id="UP001303647"/>
    </source>
</evidence>
<feature type="non-terminal residue" evidence="4">
    <location>
        <position position="1"/>
    </location>
</feature>
<dbReference type="SUPFAM" id="SSF48403">
    <property type="entry name" value="Ankyrin repeat"/>
    <property type="match status" value="1"/>
</dbReference>